<sequence length="416" mass="46780">MFFKKEILVISMLAIFALVAGTAFKVIPLLNPNSENIKENIVYDKKTGTVNVLIVGTDKVPGEKRNRSDTIAIASLDIDKKVIKVLTIPRDTRAQIPGKGWQKINHAYAYGGIELLGKSIVNLLAIPIHYYVVVNYDSFPKLVDLIGGVDIYVSKHLKYHDRAGNLHIDIPKGMQHLDGKTALGYVRFRNDAYGDIGRIERQKKFYNAVFEKLKQPEILTKIPSLIKEGLRLIDTNISMSQALQLASYLKDIPRENVAIATLPGRPAYIEKVSYWIPDLAAAAEFLASTPTKPKIIENDGNTKEETAKAENTIQLKWPLVILNGDGKPRLAQRFAYLMQSKGLAEISYSGNAKHFDYKYTTVRIPKDFADEDINLVVTFFTTIGLKEEMIFKNSDVKTITLILGHDYERILKKLES</sequence>
<gene>
    <name evidence="4" type="ordered locus">Tlie_1000</name>
</gene>
<evidence type="ECO:0000256" key="1">
    <source>
        <dbReference type="ARBA" id="ARBA00006068"/>
    </source>
</evidence>
<dbReference type="NCBIfam" id="TIGR00350">
    <property type="entry name" value="lytR_cpsA_psr"/>
    <property type="match status" value="1"/>
</dbReference>
<dbReference type="EMBL" id="CP003096">
    <property type="protein sequence ID" value="AER66733.1"/>
    <property type="molecule type" value="Genomic_DNA"/>
</dbReference>
<proteinExistence type="inferred from homology"/>
<dbReference type="PANTHER" id="PTHR33392:SF6">
    <property type="entry name" value="POLYISOPRENYL-TEICHOIC ACID--PEPTIDOGLYCAN TEICHOIC ACID TRANSFERASE TAGU"/>
    <property type="match status" value="1"/>
</dbReference>
<comment type="similarity">
    <text evidence="1">Belongs to the LytR/CpsA/Psr (LCP) family.</text>
</comment>
<dbReference type="Proteomes" id="UP000005868">
    <property type="component" value="Chromosome"/>
</dbReference>
<evidence type="ECO:0000259" key="3">
    <source>
        <dbReference type="Pfam" id="PF13399"/>
    </source>
</evidence>
<dbReference type="Pfam" id="PF13399">
    <property type="entry name" value="LytR_C"/>
    <property type="match status" value="1"/>
</dbReference>
<keyword evidence="5" id="KW-1185">Reference proteome</keyword>
<dbReference type="Pfam" id="PF03816">
    <property type="entry name" value="LytR_cpsA_psr"/>
    <property type="match status" value="1"/>
</dbReference>
<feature type="domain" description="LytR/CpsA/Psr regulator C-terminal" evidence="3">
    <location>
        <begin position="320"/>
        <end position="407"/>
    </location>
</feature>
<reference evidence="5" key="1">
    <citation type="submission" date="2011-10" db="EMBL/GenBank/DDBJ databases">
        <title>The complete genome of chromosome of Thermovirga lienii DSM 17291.</title>
        <authorList>
            <consortium name="US DOE Joint Genome Institute (JGI-PGF)"/>
            <person name="Lucas S."/>
            <person name="Copeland A."/>
            <person name="Lapidus A."/>
            <person name="Glavina del Rio T."/>
            <person name="Dalin E."/>
            <person name="Tice H."/>
            <person name="Bruce D."/>
            <person name="Goodwin L."/>
            <person name="Pitluck S."/>
            <person name="Peters L."/>
            <person name="Mikhailova N."/>
            <person name="Saunders E."/>
            <person name="Kyrpides N."/>
            <person name="Mavromatis K."/>
            <person name="Ivanova N."/>
            <person name="Last F.I."/>
            <person name="Brettin T."/>
            <person name="Detter J.C."/>
            <person name="Han C."/>
            <person name="Larimer F."/>
            <person name="Land M."/>
            <person name="Hauser L."/>
            <person name="Markowitz V."/>
            <person name="Cheng J.-F."/>
            <person name="Hugenholtz P."/>
            <person name="Woyke T."/>
            <person name="Wu D."/>
            <person name="Spring S."/>
            <person name="Schroeder M."/>
            <person name="Brambilla E.-M."/>
            <person name="Klenk H.-P."/>
            <person name="Eisen J.A."/>
        </authorList>
    </citation>
    <scope>NUCLEOTIDE SEQUENCE [LARGE SCALE GENOMIC DNA]</scope>
    <source>
        <strain evidence="5">ATCC BAA-1197 / DSM 17291 / Cas60314</strain>
    </source>
</reference>
<accession>G7VA33</accession>
<dbReference type="InterPro" id="IPR004474">
    <property type="entry name" value="LytR_CpsA_psr"/>
</dbReference>
<organism evidence="4 5">
    <name type="scientific">Thermovirga lienii (strain ATCC BAA-1197 / DSM 17291 / Cas60314)</name>
    <dbReference type="NCBI Taxonomy" id="580340"/>
    <lineage>
        <taxon>Bacteria</taxon>
        <taxon>Thermotogati</taxon>
        <taxon>Synergistota</taxon>
        <taxon>Synergistia</taxon>
        <taxon>Synergistales</taxon>
        <taxon>Thermovirgaceae</taxon>
        <taxon>Thermovirga</taxon>
    </lineage>
</organism>
<evidence type="ECO:0000313" key="4">
    <source>
        <dbReference type="EMBL" id="AER66733.1"/>
    </source>
</evidence>
<dbReference type="KEGG" id="tli:Tlie_1000"/>
<dbReference type="Gene3D" id="3.40.630.190">
    <property type="entry name" value="LCP protein"/>
    <property type="match status" value="1"/>
</dbReference>
<dbReference type="STRING" id="580340.Tlie_1000"/>
<evidence type="ECO:0000313" key="5">
    <source>
        <dbReference type="Proteomes" id="UP000005868"/>
    </source>
</evidence>
<dbReference type="PANTHER" id="PTHR33392">
    <property type="entry name" value="POLYISOPRENYL-TEICHOIC ACID--PEPTIDOGLYCAN TEICHOIC ACID TRANSFERASE TAGU"/>
    <property type="match status" value="1"/>
</dbReference>
<dbReference type="AlphaFoldDB" id="G7VA33"/>
<dbReference type="InterPro" id="IPR027381">
    <property type="entry name" value="LytR/CpsA/Psr_C"/>
</dbReference>
<dbReference type="eggNOG" id="COG1316">
    <property type="taxonomic scope" value="Bacteria"/>
</dbReference>
<reference evidence="4 5" key="2">
    <citation type="journal article" date="2012" name="Stand. Genomic Sci.">
        <title>Genome sequence of the moderately thermophilic, amino-acid-degrading and sulfur-reducing bacterium Thermovirga lienii type strain (Cas60314(T)).</title>
        <authorList>
            <person name="Goker M."/>
            <person name="Saunders E."/>
            <person name="Lapidus A."/>
            <person name="Nolan M."/>
            <person name="Lucas S."/>
            <person name="Hammon N."/>
            <person name="Deshpande S."/>
            <person name="Cheng J.F."/>
            <person name="Han C."/>
            <person name="Tapia R."/>
            <person name="Goodwin L.A."/>
            <person name="Pitluck S."/>
            <person name="Liolios K."/>
            <person name="Mavromatis K."/>
            <person name="Pagani I."/>
            <person name="Ivanova N."/>
            <person name="Mikhailova N."/>
            <person name="Pati A."/>
            <person name="Chen A."/>
            <person name="Palaniappan K."/>
            <person name="Land M."/>
            <person name="Chang Y.J."/>
            <person name="Jeffries C.D."/>
            <person name="Brambilla E.M."/>
            <person name="Rohde M."/>
            <person name="Spring S."/>
            <person name="Detter J.C."/>
            <person name="Woyke T."/>
            <person name="Bristow J."/>
            <person name="Eisen J.A."/>
            <person name="Markowitz V."/>
            <person name="Hugenholtz P."/>
            <person name="Kyrpides N.C."/>
            <person name="Klenk H.P."/>
        </authorList>
    </citation>
    <scope>NUCLEOTIDE SEQUENCE [LARGE SCALE GENOMIC DNA]</scope>
    <source>
        <strain evidence="5">ATCC BAA-1197 / DSM 17291 / Cas60314</strain>
    </source>
</reference>
<name>G7VA33_THELD</name>
<dbReference type="HOGENOM" id="CLU_016455_5_2_0"/>
<evidence type="ECO:0000259" key="2">
    <source>
        <dbReference type="Pfam" id="PF03816"/>
    </source>
</evidence>
<protein>
    <submittedName>
        <fullName evidence="4">Cell envelope-related transcriptional attenuator</fullName>
    </submittedName>
</protein>
<dbReference type="InterPro" id="IPR050922">
    <property type="entry name" value="LytR/CpsA/Psr_CW_biosynth"/>
</dbReference>
<feature type="domain" description="Cell envelope-related transcriptional attenuator" evidence="2">
    <location>
        <begin position="67"/>
        <end position="214"/>
    </location>
</feature>